<dbReference type="Proteomes" id="UP000186132">
    <property type="component" value="Unassembled WGS sequence"/>
</dbReference>
<dbReference type="AlphaFoldDB" id="A0A1M5GUX6"/>
<name>A0A1M5GUX6_9ACTN</name>
<protein>
    <recommendedName>
        <fullName evidence="3">Alpha/beta hydrolase family protein</fullName>
    </recommendedName>
</protein>
<dbReference type="SUPFAM" id="SSF53474">
    <property type="entry name" value="alpha/beta-Hydrolases"/>
    <property type="match status" value="1"/>
</dbReference>
<dbReference type="EMBL" id="FQVU01000002">
    <property type="protein sequence ID" value="SHG07507.1"/>
    <property type="molecule type" value="Genomic_DNA"/>
</dbReference>
<evidence type="ECO:0000313" key="2">
    <source>
        <dbReference type="Proteomes" id="UP000186132"/>
    </source>
</evidence>
<organism evidence="1 2">
    <name type="scientific">Jatrophihabitans endophyticus</name>
    <dbReference type="NCBI Taxonomy" id="1206085"/>
    <lineage>
        <taxon>Bacteria</taxon>
        <taxon>Bacillati</taxon>
        <taxon>Actinomycetota</taxon>
        <taxon>Actinomycetes</taxon>
        <taxon>Jatrophihabitantales</taxon>
        <taxon>Jatrophihabitantaceae</taxon>
        <taxon>Jatrophihabitans</taxon>
    </lineage>
</organism>
<gene>
    <name evidence="1" type="ORF">SAMN05443575_1301</name>
</gene>
<dbReference type="RefSeq" id="WP_073387821.1">
    <property type="nucleotide sequence ID" value="NZ_FQVU01000002.1"/>
</dbReference>
<dbReference type="STRING" id="1206085.SAMN05443575_1301"/>
<evidence type="ECO:0008006" key="3">
    <source>
        <dbReference type="Google" id="ProtNLM"/>
    </source>
</evidence>
<accession>A0A1M5GUX6</accession>
<proteinExistence type="predicted"/>
<dbReference type="OrthoDB" id="345573at2"/>
<evidence type="ECO:0000313" key="1">
    <source>
        <dbReference type="EMBL" id="SHG07507.1"/>
    </source>
</evidence>
<reference evidence="1 2" key="1">
    <citation type="submission" date="2016-11" db="EMBL/GenBank/DDBJ databases">
        <authorList>
            <person name="Jaros S."/>
            <person name="Januszkiewicz K."/>
            <person name="Wedrychowicz H."/>
        </authorList>
    </citation>
    <scope>NUCLEOTIDE SEQUENCE [LARGE SCALE GENOMIC DNA]</scope>
    <source>
        <strain evidence="1 2">DSM 45627</strain>
    </source>
</reference>
<sequence>MTSTQAAPEIDVRPPSLALFLTEPARTAYRVGTLPLAAPWLVRAPRPAAGDGHGVLVLPGLMTTDASTALLRRFVRGLGHTAWGWRLGRNLGPTRDILDGMPRAVDLLAERTGGPVSLLGWSLGGVFARELARRRPELVRQVITLGSPFALHDPAQSRAGFAFRRNEHQHVAGAGPSPGTARPISVPSTAVYSRHDGVVHWRSCVEAPSDTHRNVEVRCAHLAFGADPATLWLIADRLAQRTPGATAFRPPRALRPLYPRG</sequence>
<keyword evidence="2" id="KW-1185">Reference proteome</keyword>
<dbReference type="Gene3D" id="3.40.50.1820">
    <property type="entry name" value="alpha/beta hydrolase"/>
    <property type="match status" value="1"/>
</dbReference>
<dbReference type="InterPro" id="IPR029058">
    <property type="entry name" value="AB_hydrolase_fold"/>
</dbReference>